<dbReference type="PANTHER" id="PTHR45833">
    <property type="entry name" value="METHIONINE SYNTHASE"/>
    <property type="match status" value="1"/>
</dbReference>
<dbReference type="AlphaFoldDB" id="A0A7C3EVG5"/>
<evidence type="ECO:0000256" key="2">
    <source>
        <dbReference type="ARBA" id="ARBA00023285"/>
    </source>
</evidence>
<feature type="domain" description="B12-binding N-terminal" evidence="4">
    <location>
        <begin position="1"/>
        <end position="92"/>
    </location>
</feature>
<dbReference type="SMART" id="SM01018">
    <property type="entry name" value="B12-binding_2"/>
    <property type="match status" value="1"/>
</dbReference>
<dbReference type="Pfam" id="PF02310">
    <property type="entry name" value="B12-binding"/>
    <property type="match status" value="1"/>
</dbReference>
<dbReference type="GO" id="GO:0008705">
    <property type="term" value="F:methionine synthase activity"/>
    <property type="evidence" value="ECO:0007669"/>
    <property type="project" value="TreeGrafter"/>
</dbReference>
<dbReference type="PROSITE" id="PS51337">
    <property type="entry name" value="B12_BINDING_NTER"/>
    <property type="match status" value="1"/>
</dbReference>
<dbReference type="Gene3D" id="1.10.1240.10">
    <property type="entry name" value="Methionine synthase domain"/>
    <property type="match status" value="1"/>
</dbReference>
<dbReference type="GO" id="GO:0005829">
    <property type="term" value="C:cytosol"/>
    <property type="evidence" value="ECO:0007669"/>
    <property type="project" value="TreeGrafter"/>
</dbReference>
<evidence type="ECO:0000259" key="3">
    <source>
        <dbReference type="PROSITE" id="PS51332"/>
    </source>
</evidence>
<dbReference type="GO" id="GO:0050667">
    <property type="term" value="P:homocysteine metabolic process"/>
    <property type="evidence" value="ECO:0007669"/>
    <property type="project" value="TreeGrafter"/>
</dbReference>
<proteinExistence type="predicted"/>
<evidence type="ECO:0000256" key="1">
    <source>
        <dbReference type="ARBA" id="ARBA00022723"/>
    </source>
</evidence>
<dbReference type="InterPro" id="IPR003759">
    <property type="entry name" value="Cbl-bd_cap"/>
</dbReference>
<dbReference type="PANTHER" id="PTHR45833:SF1">
    <property type="entry name" value="METHIONINE SYNTHASE"/>
    <property type="match status" value="1"/>
</dbReference>
<dbReference type="Pfam" id="PF02607">
    <property type="entry name" value="B12-binding_2"/>
    <property type="match status" value="1"/>
</dbReference>
<dbReference type="Gene3D" id="3.40.50.280">
    <property type="entry name" value="Cobalamin-binding domain"/>
    <property type="match status" value="1"/>
</dbReference>
<keyword evidence="2" id="KW-0170">Cobalt</keyword>
<dbReference type="SUPFAM" id="SSF52242">
    <property type="entry name" value="Cobalamin (vitamin B12)-binding domain"/>
    <property type="match status" value="1"/>
</dbReference>
<evidence type="ECO:0000313" key="5">
    <source>
        <dbReference type="EMBL" id="HFK19743.1"/>
    </source>
</evidence>
<reference evidence="5" key="1">
    <citation type="journal article" date="2020" name="mSystems">
        <title>Genome- and Community-Level Interaction Insights into Carbon Utilization and Element Cycling Functions of Hydrothermarchaeota in Hydrothermal Sediment.</title>
        <authorList>
            <person name="Zhou Z."/>
            <person name="Liu Y."/>
            <person name="Xu W."/>
            <person name="Pan J."/>
            <person name="Luo Z.H."/>
            <person name="Li M."/>
        </authorList>
    </citation>
    <scope>NUCLEOTIDE SEQUENCE [LARGE SCALE GENOMIC DNA]</scope>
    <source>
        <strain evidence="5">SpSt-468</strain>
    </source>
</reference>
<evidence type="ECO:0000259" key="4">
    <source>
        <dbReference type="PROSITE" id="PS51337"/>
    </source>
</evidence>
<dbReference type="GO" id="GO:0046872">
    <property type="term" value="F:metal ion binding"/>
    <property type="evidence" value="ECO:0007669"/>
    <property type="project" value="UniProtKB-KW"/>
</dbReference>
<protein>
    <submittedName>
        <fullName evidence="5">Dimethylamine corrinoid protein 3</fullName>
    </submittedName>
</protein>
<dbReference type="InterPro" id="IPR006158">
    <property type="entry name" value="Cobalamin-bd"/>
</dbReference>
<accession>A0A7C3EVG5</accession>
<dbReference type="PROSITE" id="PS51332">
    <property type="entry name" value="B12_BINDING"/>
    <property type="match status" value="1"/>
</dbReference>
<dbReference type="SUPFAM" id="SSF47644">
    <property type="entry name" value="Methionine synthase domain"/>
    <property type="match status" value="1"/>
</dbReference>
<name>A0A7C3EVG5_9CREN</name>
<keyword evidence="1" id="KW-0479">Metal-binding</keyword>
<dbReference type="InterPro" id="IPR036724">
    <property type="entry name" value="Cobalamin-bd_sf"/>
</dbReference>
<dbReference type="InterPro" id="IPR036594">
    <property type="entry name" value="Meth_synthase_dom"/>
</dbReference>
<dbReference type="GO" id="GO:0031419">
    <property type="term" value="F:cobalamin binding"/>
    <property type="evidence" value="ECO:0007669"/>
    <property type="project" value="InterPro"/>
</dbReference>
<gene>
    <name evidence="5" type="ORF">ENS19_00485</name>
</gene>
<comment type="caution">
    <text evidence="5">The sequence shown here is derived from an EMBL/GenBank/DDBJ whole genome shotgun (WGS) entry which is preliminary data.</text>
</comment>
<sequence length="221" mass="23724">MSAHEQVFKKLAEAVIKYNEAAAMAAVNEAIKMGIDPVEAITKGLSVGIREVGDRYGKGQLAIPFVMLSAKIMEKASQELLRNVPPEKVPKPIATMVIGTVEGDIHDLGSNIVSAVFSASGFKMYHLGHDVPADVFIKKAEEVGADIIGASALMSNTLQQQKVIGEKLKKLGLREKYIYLVGGGAFPGAEWCEEIGADGFATDVTIALDVAKKVLKERKQQ</sequence>
<dbReference type="GO" id="GO:0046653">
    <property type="term" value="P:tetrahydrofolate metabolic process"/>
    <property type="evidence" value="ECO:0007669"/>
    <property type="project" value="TreeGrafter"/>
</dbReference>
<dbReference type="EMBL" id="DSTX01000001">
    <property type="protein sequence ID" value="HFK19743.1"/>
    <property type="molecule type" value="Genomic_DNA"/>
</dbReference>
<organism evidence="5">
    <name type="scientific">Candidatus Methanomethylicus mesodigestus</name>
    <dbReference type="NCBI Taxonomy" id="1867258"/>
    <lineage>
        <taxon>Archaea</taxon>
        <taxon>Thermoproteota</taxon>
        <taxon>Methanosuratincolia</taxon>
        <taxon>Candidatus Methanomethylicales</taxon>
        <taxon>Candidatus Methanomethylicaceae</taxon>
        <taxon>Candidatus Methanomethylicus</taxon>
    </lineage>
</organism>
<dbReference type="InterPro" id="IPR050554">
    <property type="entry name" value="Met_Synthase/Corrinoid"/>
</dbReference>
<feature type="domain" description="B12-binding" evidence="3">
    <location>
        <begin position="93"/>
        <end position="221"/>
    </location>
</feature>